<dbReference type="AlphaFoldDB" id="A0A0F5VAT3"/>
<evidence type="ECO:0000259" key="3">
    <source>
        <dbReference type="PROSITE" id="PS51186"/>
    </source>
</evidence>
<dbReference type="InterPro" id="IPR016181">
    <property type="entry name" value="Acyl_CoA_acyltransferase"/>
</dbReference>
<dbReference type="InterPro" id="IPR000182">
    <property type="entry name" value="GNAT_dom"/>
</dbReference>
<dbReference type="CDD" id="cd04301">
    <property type="entry name" value="NAT_SF"/>
    <property type="match status" value="1"/>
</dbReference>
<dbReference type="GO" id="GO:0016747">
    <property type="term" value="F:acyltransferase activity, transferring groups other than amino-acyl groups"/>
    <property type="evidence" value="ECO:0007669"/>
    <property type="project" value="InterPro"/>
</dbReference>
<dbReference type="STRING" id="265726.KY46_16385"/>
<dbReference type="Gene3D" id="3.40.630.30">
    <property type="match status" value="1"/>
</dbReference>
<gene>
    <name evidence="4" type="ORF">KY46_16385</name>
</gene>
<dbReference type="InterPro" id="IPR050832">
    <property type="entry name" value="Bact_Acetyltransf"/>
</dbReference>
<evidence type="ECO:0000256" key="2">
    <source>
        <dbReference type="ARBA" id="ARBA00023315"/>
    </source>
</evidence>
<dbReference type="OrthoDB" id="9799601at2"/>
<accession>A0A0F5VAT3</accession>
<dbReference type="SUPFAM" id="SSF55729">
    <property type="entry name" value="Acyl-CoA N-acyltransferases (Nat)"/>
    <property type="match status" value="1"/>
</dbReference>
<dbReference type="PANTHER" id="PTHR43877:SF2">
    <property type="entry name" value="AMINOALKYLPHOSPHONATE N-ACETYLTRANSFERASE-RELATED"/>
    <property type="match status" value="1"/>
</dbReference>
<sequence length="141" mass="16010">MKVHFFEDNQDVPLVLDVLRQLRPQYDRGALQAQITKQMAQGYQVVYVKSGDQVMGVAGFVVSEKLAWGKAIYVDDLVTAEQHRSKGVGECLIDWLKAYAKAQGCKQLHLDSGVQRFAAHKFYLREGFHIASHHFSMTEIK</sequence>
<proteinExistence type="predicted"/>
<dbReference type="PROSITE" id="PS51186">
    <property type="entry name" value="GNAT"/>
    <property type="match status" value="1"/>
</dbReference>
<dbReference type="RefSeq" id="WP_046221678.1">
    <property type="nucleotide sequence ID" value="NZ_JWYV01000015.1"/>
</dbReference>
<keyword evidence="2" id="KW-0012">Acyltransferase</keyword>
<dbReference type="PANTHER" id="PTHR43877">
    <property type="entry name" value="AMINOALKYLPHOSPHONATE N-ACETYLTRANSFERASE-RELATED-RELATED"/>
    <property type="match status" value="1"/>
</dbReference>
<comment type="caution">
    <text evidence="4">The sequence shown here is derived from an EMBL/GenBank/DDBJ whole genome shotgun (WGS) entry which is preliminary data.</text>
</comment>
<keyword evidence="1 4" id="KW-0808">Transferase</keyword>
<reference evidence="4 5" key="1">
    <citation type="submission" date="2014-12" db="EMBL/GenBank/DDBJ databases">
        <title>Mercury Reductase activity and rhizosphere competence traits in the genome of root associated Photobacterium halotolerans MELD1.</title>
        <authorList>
            <person name="Mathew D.C."/>
            <person name="Huang C.-C."/>
        </authorList>
    </citation>
    <scope>NUCLEOTIDE SEQUENCE [LARGE SCALE GENOMIC DNA]</scope>
    <source>
        <strain evidence="4 5">MELD1</strain>
    </source>
</reference>
<evidence type="ECO:0000313" key="5">
    <source>
        <dbReference type="Proteomes" id="UP000033633"/>
    </source>
</evidence>
<dbReference type="Proteomes" id="UP000033633">
    <property type="component" value="Unassembled WGS sequence"/>
</dbReference>
<dbReference type="Pfam" id="PF00583">
    <property type="entry name" value="Acetyltransf_1"/>
    <property type="match status" value="1"/>
</dbReference>
<name>A0A0F5VAT3_9GAMM</name>
<organism evidence="4 5">
    <name type="scientific">Photobacterium halotolerans</name>
    <dbReference type="NCBI Taxonomy" id="265726"/>
    <lineage>
        <taxon>Bacteria</taxon>
        <taxon>Pseudomonadati</taxon>
        <taxon>Pseudomonadota</taxon>
        <taxon>Gammaproteobacteria</taxon>
        <taxon>Vibrionales</taxon>
        <taxon>Vibrionaceae</taxon>
        <taxon>Photobacterium</taxon>
    </lineage>
</organism>
<keyword evidence="5" id="KW-1185">Reference proteome</keyword>
<protein>
    <submittedName>
        <fullName evidence="4">GCN5 family acetyltransferase</fullName>
    </submittedName>
</protein>
<feature type="domain" description="N-acetyltransferase" evidence="3">
    <location>
        <begin position="1"/>
        <end position="141"/>
    </location>
</feature>
<dbReference type="PATRIC" id="fig|265726.11.peg.1537"/>
<evidence type="ECO:0000313" key="4">
    <source>
        <dbReference type="EMBL" id="KKC98891.1"/>
    </source>
</evidence>
<evidence type="ECO:0000256" key="1">
    <source>
        <dbReference type="ARBA" id="ARBA00022679"/>
    </source>
</evidence>
<dbReference type="EMBL" id="JWYV01000015">
    <property type="protein sequence ID" value="KKC98891.1"/>
    <property type="molecule type" value="Genomic_DNA"/>
</dbReference>